<proteinExistence type="predicted"/>
<evidence type="ECO:0000313" key="1">
    <source>
        <dbReference type="EMBL" id="KAI9901771.1"/>
    </source>
</evidence>
<gene>
    <name evidence="1" type="ORF">N3K66_003588</name>
</gene>
<dbReference type="Proteomes" id="UP001163324">
    <property type="component" value="Chromosome 3"/>
</dbReference>
<name>A0ACC0V5U9_9HYPO</name>
<protein>
    <submittedName>
        <fullName evidence="1">Uncharacterized protein</fullName>
    </submittedName>
</protein>
<comment type="caution">
    <text evidence="1">The sequence shown here is derived from an EMBL/GenBank/DDBJ whole genome shotgun (WGS) entry which is preliminary data.</text>
</comment>
<organism evidence="1 2">
    <name type="scientific">Trichothecium roseum</name>
    <dbReference type="NCBI Taxonomy" id="47278"/>
    <lineage>
        <taxon>Eukaryota</taxon>
        <taxon>Fungi</taxon>
        <taxon>Dikarya</taxon>
        <taxon>Ascomycota</taxon>
        <taxon>Pezizomycotina</taxon>
        <taxon>Sordariomycetes</taxon>
        <taxon>Hypocreomycetidae</taxon>
        <taxon>Hypocreales</taxon>
        <taxon>Hypocreales incertae sedis</taxon>
        <taxon>Trichothecium</taxon>
    </lineage>
</organism>
<reference evidence="1" key="1">
    <citation type="submission" date="2022-10" db="EMBL/GenBank/DDBJ databases">
        <title>Complete Genome of Trichothecium roseum strain YXFP-22015, a Plant Pathogen Isolated from Citrus.</title>
        <authorList>
            <person name="Wang Y."/>
            <person name="Zhu L."/>
        </authorList>
    </citation>
    <scope>NUCLEOTIDE SEQUENCE</scope>
    <source>
        <strain evidence="1">YXFP-22015</strain>
    </source>
</reference>
<keyword evidence="2" id="KW-1185">Reference proteome</keyword>
<dbReference type="EMBL" id="CM047942">
    <property type="protein sequence ID" value="KAI9901771.1"/>
    <property type="molecule type" value="Genomic_DNA"/>
</dbReference>
<accession>A0ACC0V5U9</accession>
<sequence>MSAATPFDSVLFGNIFGTEEIRKCFSEESYVAALIEAECALAQAEEDEGVVPAGVASVIKEHSHVSKIDWPALAAKTEIVGYPVLALVEQMTSWVSDAQAAGYIHWGATTQDIMDLASVLLMKRGLEIVERLLRRVVSTLETMSSKYRDVPMAGRTHLQHALPITFGYKCAVWLAGLRRNVERLEQLKERCLLVQFGGAAGTLASLGPSDAGIRVRKSLARILGLRDPVITWHVARDSVAEIVNFLATVGGGLGKIALDLIIMSSNEVNEVAEPYVPHRGASSTMPQKRNPISSEVILAQSKILRAQAGLVLDGMVSDFERASGPWHLEWVAIPTAFIAAVGSLHQADFALSGLQVNQDAMMANLQSTKGLIVAEAVMMGLAVHTGRQVAHDIVYGACVSAHKNSKSLRETLAEVPAVTEALKSDDIDELCNPTKYLGCCQLMVDELLGEKTRAAAP</sequence>
<evidence type="ECO:0000313" key="2">
    <source>
        <dbReference type="Proteomes" id="UP001163324"/>
    </source>
</evidence>